<proteinExistence type="predicted"/>
<accession>A0A2P4XXG7</accession>
<feature type="compositionally biased region" description="Basic and acidic residues" evidence="1">
    <location>
        <begin position="13"/>
        <end position="59"/>
    </location>
</feature>
<dbReference type="InterPro" id="IPR034122">
    <property type="entry name" value="Retropepsin-like_bacterial"/>
</dbReference>
<protein>
    <recommendedName>
        <fullName evidence="4">Peptidase A2 domain-containing protein</fullName>
    </recommendedName>
</protein>
<dbReference type="CDD" id="cd05483">
    <property type="entry name" value="retropepsin_like_bacteria"/>
    <property type="match status" value="1"/>
</dbReference>
<dbReference type="InterPro" id="IPR021109">
    <property type="entry name" value="Peptidase_aspartic_dom_sf"/>
</dbReference>
<gene>
    <name evidence="2" type="ORF">PHPALM_13320</name>
</gene>
<dbReference type="Proteomes" id="UP000237271">
    <property type="component" value="Unassembled WGS sequence"/>
</dbReference>
<evidence type="ECO:0000256" key="1">
    <source>
        <dbReference type="SAM" id="MobiDB-lite"/>
    </source>
</evidence>
<feature type="compositionally biased region" description="Polar residues" evidence="1">
    <location>
        <begin position="687"/>
        <end position="701"/>
    </location>
</feature>
<name>A0A2P4XXG7_9STRA</name>
<dbReference type="OrthoDB" id="10427000at2759"/>
<keyword evidence="3" id="KW-1185">Reference proteome</keyword>
<dbReference type="EMBL" id="NCKW01007190">
    <property type="protein sequence ID" value="POM70264.1"/>
    <property type="molecule type" value="Genomic_DNA"/>
</dbReference>
<reference evidence="2 3" key="1">
    <citation type="journal article" date="2017" name="Genome Biol. Evol.">
        <title>Phytophthora megakarya and P. palmivora, closely related causal agents of cacao black pod rot, underwent increases in genome sizes and gene numbers by different mechanisms.</title>
        <authorList>
            <person name="Ali S.S."/>
            <person name="Shao J."/>
            <person name="Lary D.J."/>
            <person name="Kronmiller B."/>
            <person name="Shen D."/>
            <person name="Strem M.D."/>
            <person name="Amoako-Attah I."/>
            <person name="Akrofi A.Y."/>
            <person name="Begoude B.A."/>
            <person name="Ten Hoopen G.M."/>
            <person name="Coulibaly K."/>
            <person name="Kebe B.I."/>
            <person name="Melnick R.L."/>
            <person name="Guiltinan M.J."/>
            <person name="Tyler B.M."/>
            <person name="Meinhardt L.W."/>
            <person name="Bailey B.A."/>
        </authorList>
    </citation>
    <scope>NUCLEOTIDE SEQUENCE [LARGE SCALE GENOMIC DNA]</scope>
    <source>
        <strain evidence="3">sbr112.9</strain>
    </source>
</reference>
<feature type="non-terminal residue" evidence="2">
    <location>
        <position position="701"/>
    </location>
</feature>
<sequence>MVNDILRRRERKTSRESSGRRHKNQEDSRRQDGRRTEGSRDCYRRDRHDRERRRDDSRPRVTVANALTDHVAALNVNDATRCRSNRPETRHHGYDSTETSSDNERRRDGSRVSSESSDSDSSLDGEYGHVAAANDSEHRAAAEGTFARSDHRHPRGSNGHFNKDRGYGRDNRQRQYGPCAACGSMSHSVHYCYRRCKLCKQVHDAGKCDALNELTNLLRSKVDKKDLTPELQSLVLGSPPTETGLVPIGLPQLTEPAIDADYMFAFAGESRGRKTEGSIVSTSRVERSPRSLVPRTKLLPGERLGWWSSQRYDKRKRMRGLVKGAVNDARTRIPLDTGANVSEISAKYAKRLRLREVPDHGRSLEVRGINPGVLERALVKITLGWERVYEFEMWIMNHSAGVDVVLGTDFMIPAGVRLDLFHGTARLPDEVMVPLIKSLGTADDEPYGTQIVGGPTEDLYIPGHEWREFRLKCKRPPRDTHEVWIRRTERLVPAVTRFRRGHPTWIRLTNVTPGVANCSKHESVVLWVPIGELPREPGYVRLRSNKYKEWQILAYAESRDETLFERERELYECWLAEQPPAVERREYPTPRNILTRDTEDSGPVDKSQVCTAEDMTQATDTTGRECGRRDDSLAFRAVADASDGVAVERIPTEESEHTIPVSASGDRVFEQAQRQSSTHATDDAACTESSNGVTSENIGTS</sequence>
<dbReference type="SUPFAM" id="SSF50630">
    <property type="entry name" value="Acid proteases"/>
    <property type="match status" value="1"/>
</dbReference>
<dbReference type="AlphaFoldDB" id="A0A2P4XXG7"/>
<dbReference type="Gene3D" id="2.40.70.10">
    <property type="entry name" value="Acid Proteases"/>
    <property type="match status" value="1"/>
</dbReference>
<feature type="compositionally biased region" description="Basic and acidic residues" evidence="1">
    <location>
        <begin position="85"/>
        <end position="95"/>
    </location>
</feature>
<feature type="region of interest" description="Disordered" evidence="1">
    <location>
        <begin position="143"/>
        <end position="170"/>
    </location>
</feature>
<feature type="region of interest" description="Disordered" evidence="1">
    <location>
        <begin position="1"/>
        <end position="61"/>
    </location>
</feature>
<comment type="caution">
    <text evidence="2">The sequence shown here is derived from an EMBL/GenBank/DDBJ whole genome shotgun (WGS) entry which is preliminary data.</text>
</comment>
<evidence type="ECO:0008006" key="4">
    <source>
        <dbReference type="Google" id="ProtNLM"/>
    </source>
</evidence>
<feature type="compositionally biased region" description="Basic and acidic residues" evidence="1">
    <location>
        <begin position="161"/>
        <end position="170"/>
    </location>
</feature>
<feature type="region of interest" description="Disordered" evidence="1">
    <location>
        <begin position="651"/>
        <end position="701"/>
    </location>
</feature>
<dbReference type="Pfam" id="PF13650">
    <property type="entry name" value="Asp_protease_2"/>
    <property type="match status" value="1"/>
</dbReference>
<evidence type="ECO:0000313" key="2">
    <source>
        <dbReference type="EMBL" id="POM70264.1"/>
    </source>
</evidence>
<feature type="region of interest" description="Disordered" evidence="1">
    <location>
        <begin position="78"/>
        <end position="127"/>
    </location>
</feature>
<organism evidence="2 3">
    <name type="scientific">Phytophthora palmivora</name>
    <dbReference type="NCBI Taxonomy" id="4796"/>
    <lineage>
        <taxon>Eukaryota</taxon>
        <taxon>Sar</taxon>
        <taxon>Stramenopiles</taxon>
        <taxon>Oomycota</taxon>
        <taxon>Peronosporomycetes</taxon>
        <taxon>Peronosporales</taxon>
        <taxon>Peronosporaceae</taxon>
        <taxon>Phytophthora</taxon>
    </lineage>
</organism>
<evidence type="ECO:0000313" key="3">
    <source>
        <dbReference type="Proteomes" id="UP000237271"/>
    </source>
</evidence>